<reference evidence="12" key="1">
    <citation type="submission" date="2023-01" db="EMBL/GenBank/DDBJ databases">
        <title>Genome assembly of the deep-sea coral Lophelia pertusa.</title>
        <authorList>
            <person name="Herrera S."/>
            <person name="Cordes E."/>
        </authorList>
    </citation>
    <scope>NUCLEOTIDE SEQUENCE</scope>
    <source>
        <strain evidence="12">USNM1676648</strain>
        <tissue evidence="12">Polyp</tissue>
    </source>
</reference>
<dbReference type="HAMAP" id="MF_00100_B">
    <property type="entry name" value="IF_2_B"/>
    <property type="match status" value="1"/>
</dbReference>
<evidence type="ECO:0000256" key="4">
    <source>
        <dbReference type="ARBA" id="ARBA00022741"/>
    </source>
</evidence>
<dbReference type="CDD" id="cd03702">
    <property type="entry name" value="IF2_mtIF2_II"/>
    <property type="match status" value="1"/>
</dbReference>
<dbReference type="InterPro" id="IPR023115">
    <property type="entry name" value="TIF_IF2_dom3"/>
</dbReference>
<dbReference type="Pfam" id="PF00009">
    <property type="entry name" value="GTP_EFTU"/>
    <property type="match status" value="1"/>
</dbReference>
<comment type="similarity">
    <text evidence="2">Belongs to the TRAFAC class translation factor GTPase superfamily. Classic translation factor GTPase family. IF-2 subfamily.</text>
</comment>
<dbReference type="EMBL" id="MU826883">
    <property type="protein sequence ID" value="KAJ7369845.1"/>
    <property type="molecule type" value="Genomic_DNA"/>
</dbReference>
<evidence type="ECO:0000256" key="9">
    <source>
        <dbReference type="ARBA" id="ARBA00025162"/>
    </source>
</evidence>
<dbReference type="InterPro" id="IPR005225">
    <property type="entry name" value="Small_GTP-bd"/>
</dbReference>
<evidence type="ECO:0000256" key="10">
    <source>
        <dbReference type="ARBA" id="ARBA00044200"/>
    </source>
</evidence>
<name>A0A9W9YUQ4_9CNID</name>
<dbReference type="SUPFAM" id="SSF50447">
    <property type="entry name" value="Translation proteins"/>
    <property type="match status" value="2"/>
</dbReference>
<dbReference type="Gene3D" id="3.40.50.300">
    <property type="entry name" value="P-loop containing nucleotide triphosphate hydrolases"/>
    <property type="match status" value="1"/>
</dbReference>
<dbReference type="GO" id="GO:0005739">
    <property type="term" value="C:mitochondrion"/>
    <property type="evidence" value="ECO:0007669"/>
    <property type="project" value="UniProtKB-SubCell"/>
</dbReference>
<dbReference type="SUPFAM" id="SSF52156">
    <property type="entry name" value="Initiation factor IF2/eIF5b, domain 3"/>
    <property type="match status" value="1"/>
</dbReference>
<evidence type="ECO:0000256" key="6">
    <source>
        <dbReference type="ARBA" id="ARBA00022946"/>
    </source>
</evidence>
<dbReference type="SUPFAM" id="SSF52540">
    <property type="entry name" value="P-loop containing nucleoside triphosphate hydrolases"/>
    <property type="match status" value="1"/>
</dbReference>
<evidence type="ECO:0000259" key="11">
    <source>
        <dbReference type="PROSITE" id="PS51722"/>
    </source>
</evidence>
<sequence length="697" mass="77144">MEVASFFLLLHTRRRRKKISPFGRLLKGLVAQNFVKQVVHCFCRGYSVQFSRPVITGARKFIGKDCKHYDPSTKLKFLSYTRTAVEIRWQHTMPPSHEPQASVVITPEMTIRQLATVMNVDPGTLADMLLDLGEELPNGLFTVLSPDLAELLVLEHKMTPVYSDIKETERSSLLPRPPVVTIMGHVDHGKTTLLDTLRRTSVAAGEAGGITQHIGAFSVYVPGADKTITFIDTPGHAAFETMRARGANVTDIVVLVVAVDEGVKRQTVESIKHAIKARVPIIVALNKVDKPQVNVEQTKQQLLQHGVQLEEFGGDIQAVEVSALKGTNFEGLLEAITTLAELHDLKARKNCPVQGIVLESRKDKGKGSIATVLIKSGTLKKGKIILANQAFAKVRFMFDDRGKDVSEAMPSTPVEVVGWRDLPSAGDEVIEVKSEQEAQDAANKKKAVLREIKMSSDDLHNSLLDVQLTYKGDPVPKQPNSTYDSSDKLNVIIRGDVDGSIEAINDALKTYKSKKVKLNVLSSEVGGISENDIRLADTFKAMVFGFNVNISNQVQYFAKRREVSVKHHKIIYKLLEDIKLELSNKMDPIQEETITGEAAVLKVFTLSGARKATVAGCRVKTGSLARNSLYRIIRNNDVIFEGNLSTMKRGVDDISQAKRETECGLSFEKFTDIQEGDLVQCCTVTVKEQVIDWDWGF</sequence>
<keyword evidence="3 12" id="KW-0396">Initiation factor</keyword>
<proteinExistence type="inferred from homology"/>
<dbReference type="GO" id="GO:0003924">
    <property type="term" value="F:GTPase activity"/>
    <property type="evidence" value="ECO:0007669"/>
    <property type="project" value="InterPro"/>
</dbReference>
<protein>
    <recommendedName>
        <fullName evidence="10">Translation initiation factor IF-2, mitochondrial</fullName>
    </recommendedName>
</protein>
<dbReference type="AlphaFoldDB" id="A0A9W9YUQ4"/>
<dbReference type="Gene3D" id="2.40.30.10">
    <property type="entry name" value="Translation factors"/>
    <property type="match status" value="2"/>
</dbReference>
<dbReference type="InterPro" id="IPR000795">
    <property type="entry name" value="T_Tr_GTP-bd_dom"/>
</dbReference>
<dbReference type="NCBIfam" id="TIGR00231">
    <property type="entry name" value="small_GTP"/>
    <property type="match status" value="1"/>
</dbReference>
<dbReference type="InterPro" id="IPR044145">
    <property type="entry name" value="IF2_II"/>
</dbReference>
<dbReference type="InterPro" id="IPR015760">
    <property type="entry name" value="TIF_IF2"/>
</dbReference>
<evidence type="ECO:0000256" key="3">
    <source>
        <dbReference type="ARBA" id="ARBA00022540"/>
    </source>
</evidence>
<keyword evidence="5" id="KW-0648">Protein biosynthesis</keyword>
<evidence type="ECO:0000256" key="7">
    <source>
        <dbReference type="ARBA" id="ARBA00023128"/>
    </source>
</evidence>
<dbReference type="InterPro" id="IPR000178">
    <property type="entry name" value="TF_IF2_bacterial-like"/>
</dbReference>
<dbReference type="InterPro" id="IPR009000">
    <property type="entry name" value="Transl_B-barrel_sf"/>
</dbReference>
<keyword evidence="6" id="KW-0809">Transit peptide</keyword>
<dbReference type="Proteomes" id="UP001163046">
    <property type="component" value="Unassembled WGS sequence"/>
</dbReference>
<evidence type="ECO:0000313" key="13">
    <source>
        <dbReference type="Proteomes" id="UP001163046"/>
    </source>
</evidence>
<comment type="function">
    <text evidence="9">One of the essential components for the initiation of protein synthesis. Protects formylmethionyl-tRNA from spontaneous hydrolysis and promotes its binding to the 30S ribosomal subunits. Also involved in the hydrolysis of GTP during the formation of the 70S ribosomal complex.</text>
</comment>
<dbReference type="GO" id="GO:0003743">
    <property type="term" value="F:translation initiation factor activity"/>
    <property type="evidence" value="ECO:0007669"/>
    <property type="project" value="UniProtKB-KW"/>
</dbReference>
<dbReference type="FunFam" id="2.40.30.10:FF:000007">
    <property type="entry name" value="Translation initiation factor IF-2"/>
    <property type="match status" value="1"/>
</dbReference>
<keyword evidence="8" id="KW-0342">GTP-binding</keyword>
<dbReference type="InterPro" id="IPR027417">
    <property type="entry name" value="P-loop_NTPase"/>
</dbReference>
<evidence type="ECO:0000256" key="8">
    <source>
        <dbReference type="ARBA" id="ARBA00023134"/>
    </source>
</evidence>
<dbReference type="PANTHER" id="PTHR43381:SF20">
    <property type="entry name" value="TRANSLATION INITIATION FACTOR IF-2, MITOCHONDRIAL"/>
    <property type="match status" value="1"/>
</dbReference>
<keyword evidence="13" id="KW-1185">Reference proteome</keyword>
<evidence type="ECO:0000256" key="1">
    <source>
        <dbReference type="ARBA" id="ARBA00004173"/>
    </source>
</evidence>
<comment type="caution">
    <text evidence="12">The sequence shown here is derived from an EMBL/GenBank/DDBJ whole genome shotgun (WGS) entry which is preliminary data.</text>
</comment>
<dbReference type="PROSITE" id="PS51722">
    <property type="entry name" value="G_TR_2"/>
    <property type="match status" value="1"/>
</dbReference>
<keyword evidence="7" id="KW-0496">Mitochondrion</keyword>
<dbReference type="CDD" id="cd03692">
    <property type="entry name" value="mtIF2_IVc"/>
    <property type="match status" value="1"/>
</dbReference>
<dbReference type="OrthoDB" id="361630at2759"/>
<dbReference type="FunFam" id="3.40.50.300:FF:000019">
    <property type="entry name" value="Translation initiation factor IF-2"/>
    <property type="match status" value="1"/>
</dbReference>
<dbReference type="NCBIfam" id="TIGR00487">
    <property type="entry name" value="IF-2"/>
    <property type="match status" value="1"/>
</dbReference>
<evidence type="ECO:0000256" key="2">
    <source>
        <dbReference type="ARBA" id="ARBA00007733"/>
    </source>
</evidence>
<dbReference type="Pfam" id="PF22042">
    <property type="entry name" value="EF-G_D2"/>
    <property type="match status" value="1"/>
</dbReference>
<evidence type="ECO:0000256" key="5">
    <source>
        <dbReference type="ARBA" id="ARBA00022917"/>
    </source>
</evidence>
<dbReference type="PANTHER" id="PTHR43381">
    <property type="entry name" value="TRANSLATION INITIATION FACTOR IF-2-RELATED"/>
    <property type="match status" value="1"/>
</dbReference>
<dbReference type="FunFam" id="2.40.30.10:FF:000008">
    <property type="entry name" value="Translation initiation factor IF-2"/>
    <property type="match status" value="1"/>
</dbReference>
<comment type="subcellular location">
    <subcellularLocation>
        <location evidence="1">Mitochondrion</location>
    </subcellularLocation>
</comment>
<gene>
    <name evidence="12" type="primary">MTIF2</name>
    <name evidence="12" type="ORF">OS493_036072</name>
</gene>
<dbReference type="FunFam" id="3.40.50.10050:FF:000001">
    <property type="entry name" value="Translation initiation factor IF-2"/>
    <property type="match status" value="1"/>
</dbReference>
<dbReference type="CDD" id="cd01887">
    <property type="entry name" value="IF2_eIF5B"/>
    <property type="match status" value="1"/>
</dbReference>
<dbReference type="InterPro" id="IPR053905">
    <property type="entry name" value="EF-G-like_DII"/>
</dbReference>
<keyword evidence="4" id="KW-0547">Nucleotide-binding</keyword>
<organism evidence="12 13">
    <name type="scientific">Desmophyllum pertusum</name>
    <dbReference type="NCBI Taxonomy" id="174260"/>
    <lineage>
        <taxon>Eukaryota</taxon>
        <taxon>Metazoa</taxon>
        <taxon>Cnidaria</taxon>
        <taxon>Anthozoa</taxon>
        <taxon>Hexacorallia</taxon>
        <taxon>Scleractinia</taxon>
        <taxon>Caryophylliina</taxon>
        <taxon>Caryophylliidae</taxon>
        <taxon>Desmophyllum</taxon>
    </lineage>
</organism>
<dbReference type="InterPro" id="IPR036925">
    <property type="entry name" value="TIF_IF2_dom3_sf"/>
</dbReference>
<accession>A0A9W9YUQ4</accession>
<dbReference type="Gene3D" id="3.40.50.10050">
    <property type="entry name" value="Translation initiation factor IF- 2, domain 3"/>
    <property type="match status" value="1"/>
</dbReference>
<dbReference type="Pfam" id="PF11987">
    <property type="entry name" value="IF-2"/>
    <property type="match status" value="1"/>
</dbReference>
<dbReference type="GO" id="GO:0005525">
    <property type="term" value="F:GTP binding"/>
    <property type="evidence" value="ECO:0007669"/>
    <property type="project" value="UniProtKB-KW"/>
</dbReference>
<feature type="domain" description="Tr-type G" evidence="11">
    <location>
        <begin position="175"/>
        <end position="346"/>
    </location>
</feature>
<evidence type="ECO:0000313" key="12">
    <source>
        <dbReference type="EMBL" id="KAJ7369845.1"/>
    </source>
</evidence>